<keyword evidence="3" id="KW-1185">Reference proteome</keyword>
<accession>A0A239MNZ2</accession>
<organism evidence="2 3">
    <name type="scientific">Streptosporangium subroseum</name>
    <dbReference type="NCBI Taxonomy" id="106412"/>
    <lineage>
        <taxon>Bacteria</taxon>
        <taxon>Bacillati</taxon>
        <taxon>Actinomycetota</taxon>
        <taxon>Actinomycetes</taxon>
        <taxon>Streptosporangiales</taxon>
        <taxon>Streptosporangiaceae</taxon>
        <taxon>Streptosporangium</taxon>
    </lineage>
</organism>
<protein>
    <recommendedName>
        <fullName evidence="4">WD40-like Beta Propeller Repeat</fullName>
    </recommendedName>
</protein>
<evidence type="ECO:0000313" key="3">
    <source>
        <dbReference type="Proteomes" id="UP000198282"/>
    </source>
</evidence>
<evidence type="ECO:0000313" key="2">
    <source>
        <dbReference type="EMBL" id="SNT44385.1"/>
    </source>
</evidence>
<dbReference type="EMBL" id="FZOD01000043">
    <property type="protein sequence ID" value="SNT44385.1"/>
    <property type="molecule type" value="Genomic_DNA"/>
</dbReference>
<keyword evidence="1" id="KW-1133">Transmembrane helix</keyword>
<evidence type="ECO:0000256" key="1">
    <source>
        <dbReference type="SAM" id="Phobius"/>
    </source>
</evidence>
<keyword evidence="1" id="KW-0812">Transmembrane</keyword>
<feature type="transmembrane region" description="Helical" evidence="1">
    <location>
        <begin position="33"/>
        <end position="55"/>
    </location>
</feature>
<dbReference type="RefSeq" id="WP_089211164.1">
    <property type="nucleotide sequence ID" value="NZ_FZOD01000043.1"/>
</dbReference>
<gene>
    <name evidence="2" type="ORF">SAMN05216276_104376</name>
</gene>
<sequence>MNLLRDELHGIADEVPPVDLAERAIRGARRRRAGTMALTVATAVAVVTGGTTVLVNGAPHAERPVVFTTVPETVPAVPETVPPLPKKGVGPLIRAYSAPCRFPTDTSKACDGGRWRVSTASGATYELTEAMGLALADSKRVIGPVTITQDGRRIAYYSEKQRAIEVRDLASGRIWKAPFKIGESDLDGGHVLRLSPDGLHLIHARWGNGSTWSSVLVDMETGRTTTLGADWFPLSVGDGGSPVTLTKWRGKTTQIWVLGNKPITIKSSTRQFSALGPDGRTLVRLGAASGRTTGPFSREIIVLDAVGGGERPPVPVEDIPEEQVIRDLGAWVSDTEVTVRTVPGSSKLGDRVTPKLYAVNVHTGRARELRKTGSHDLSVLPGML</sequence>
<evidence type="ECO:0008006" key="4">
    <source>
        <dbReference type="Google" id="ProtNLM"/>
    </source>
</evidence>
<keyword evidence="1" id="KW-0472">Membrane</keyword>
<dbReference type="AlphaFoldDB" id="A0A239MNZ2"/>
<dbReference type="Gene3D" id="2.120.10.30">
    <property type="entry name" value="TolB, C-terminal domain"/>
    <property type="match status" value="1"/>
</dbReference>
<proteinExistence type="predicted"/>
<dbReference type="OrthoDB" id="3543621at2"/>
<dbReference type="SUPFAM" id="SSF69304">
    <property type="entry name" value="Tricorn protease N-terminal domain"/>
    <property type="match status" value="1"/>
</dbReference>
<dbReference type="Proteomes" id="UP000198282">
    <property type="component" value="Unassembled WGS sequence"/>
</dbReference>
<reference evidence="2 3" key="1">
    <citation type="submission" date="2017-06" db="EMBL/GenBank/DDBJ databases">
        <authorList>
            <person name="Kim H.J."/>
            <person name="Triplett B.A."/>
        </authorList>
    </citation>
    <scope>NUCLEOTIDE SEQUENCE [LARGE SCALE GENOMIC DNA]</scope>
    <source>
        <strain evidence="2 3">CGMCC 4.2132</strain>
    </source>
</reference>
<name>A0A239MNZ2_9ACTN</name>
<dbReference type="InterPro" id="IPR011042">
    <property type="entry name" value="6-blade_b-propeller_TolB-like"/>
</dbReference>